<dbReference type="InterPro" id="IPR023408">
    <property type="entry name" value="MscS_beta-dom_sf"/>
</dbReference>
<dbReference type="InterPro" id="IPR018488">
    <property type="entry name" value="cNMP-bd_CS"/>
</dbReference>
<evidence type="ECO:0000256" key="6">
    <source>
        <dbReference type="RuleBase" id="RU369025"/>
    </source>
</evidence>
<evidence type="ECO:0000256" key="2">
    <source>
        <dbReference type="ARBA" id="ARBA00022475"/>
    </source>
</evidence>
<evidence type="ECO:0000256" key="5">
    <source>
        <dbReference type="ARBA" id="ARBA00023136"/>
    </source>
</evidence>
<feature type="transmembrane region" description="Helical" evidence="6">
    <location>
        <begin position="124"/>
        <end position="142"/>
    </location>
</feature>
<keyword evidence="6" id="KW-0997">Cell inner membrane</keyword>
<dbReference type="Pfam" id="PF00027">
    <property type="entry name" value="cNMP_binding"/>
    <property type="match status" value="1"/>
</dbReference>
<comment type="caution">
    <text evidence="6">Lacks conserved residue(s) required for the propagation of feature annotation.</text>
</comment>
<comment type="caution">
    <text evidence="9">The sequence shown here is derived from an EMBL/GenBank/DDBJ whole genome shotgun (WGS) entry which is preliminary data.</text>
</comment>
<keyword evidence="6" id="KW-0813">Transport</keyword>
<evidence type="ECO:0000256" key="1">
    <source>
        <dbReference type="ARBA" id="ARBA00004651"/>
    </source>
</evidence>
<sequence>MPDSSRLAPLPIGPAGAPSRPSLRLLLVPALLTVGATVATAQRPWLAGHVAPVVGVMVADALSMLLAVAAWLGAAWLGSRIIDLVVARNARATPMPRLATDLLRALIYGIAVLGILAYVLGQPVTGLLATSGVLIAVLGFALRNMIADIFSGIALNIEHPYRIGDWIELPPGIVGRVDEINWRATRLVALDGTTLTVPNGLAAGSRLINYSQPGSGFRTSVSITLDADIPVPRAKRILLSAVVCCDLIPPEPRPDVIVESVTLNGVAYNVRFWVKDYARLAASRDAVATAILEQLSRAGLEPSYPKQEAARTHRATIPTTPEGLGRELLSHVDLFAAFREDELAELAAGMHLRHVAAGDAVVRQDETGTSLFLVAEGALDVRGNFGGRTILLDHMGPGDVFGEMSLLTGQPRSASVIANTDAMVYELDKEILDPILRRRPELASRLADLMGLRQRRNDAHRRASANPSAAAAPAVADHDLLARLKTFFKL</sequence>
<evidence type="ECO:0000313" key="9">
    <source>
        <dbReference type="EMBL" id="MBP2293428.1"/>
    </source>
</evidence>
<dbReference type="RefSeq" id="WP_246500702.1">
    <property type="nucleotide sequence ID" value="NZ_JAGINP010000011.1"/>
</dbReference>
<comment type="function">
    <text evidence="6">Mechanosensitive channel that participates in the regulation of osmotic pressure changes within the cell, opening in response to stretch forces in the membrane lipid bilayer, without the need for other proteins. Contributes to normal resistance to hypoosmotic shock. Forms an ion channel of 1.0 nanosiemens conductance with a slight preference for anions.</text>
</comment>
<comment type="subcellular location">
    <subcellularLocation>
        <location evidence="6">Cell inner membrane</location>
        <topology evidence="6">Multi-pass membrane protein</topology>
    </subcellularLocation>
    <subcellularLocation>
        <location evidence="1">Cell membrane</location>
        <topology evidence="1">Multi-pass membrane protein</topology>
    </subcellularLocation>
</comment>
<dbReference type="PROSITE" id="PS00889">
    <property type="entry name" value="CNMP_BINDING_2"/>
    <property type="match status" value="1"/>
</dbReference>
<dbReference type="SUPFAM" id="SSF50182">
    <property type="entry name" value="Sm-like ribonucleoproteins"/>
    <property type="match status" value="1"/>
</dbReference>
<dbReference type="EMBL" id="JAGINP010000011">
    <property type="protein sequence ID" value="MBP2293428.1"/>
    <property type="molecule type" value="Genomic_DNA"/>
</dbReference>
<dbReference type="InterPro" id="IPR045275">
    <property type="entry name" value="MscS_archaea/bacteria_type"/>
</dbReference>
<keyword evidence="3 6" id="KW-0812">Transmembrane</keyword>
<evidence type="ECO:0000256" key="3">
    <source>
        <dbReference type="ARBA" id="ARBA00022692"/>
    </source>
</evidence>
<dbReference type="InterPro" id="IPR014710">
    <property type="entry name" value="RmlC-like_jellyroll"/>
</dbReference>
<keyword evidence="10" id="KW-1185">Reference proteome</keyword>
<dbReference type="CDD" id="cd00038">
    <property type="entry name" value="CAP_ED"/>
    <property type="match status" value="1"/>
</dbReference>
<dbReference type="Gene3D" id="2.30.30.60">
    <property type="match status" value="1"/>
</dbReference>
<feature type="region of interest" description="Disordered" evidence="7">
    <location>
        <begin position="303"/>
        <end position="322"/>
    </location>
</feature>
<evidence type="ECO:0000256" key="4">
    <source>
        <dbReference type="ARBA" id="ARBA00022989"/>
    </source>
</evidence>
<dbReference type="PANTHER" id="PTHR30221">
    <property type="entry name" value="SMALL-CONDUCTANCE MECHANOSENSITIVE CHANNEL"/>
    <property type="match status" value="1"/>
</dbReference>
<dbReference type="SUPFAM" id="SSF82689">
    <property type="entry name" value="Mechanosensitive channel protein MscS (YggB), C-terminal domain"/>
    <property type="match status" value="1"/>
</dbReference>
<keyword evidence="2" id="KW-1003">Cell membrane</keyword>
<comment type="subunit">
    <text evidence="6">Homoheptamer.</text>
</comment>
<dbReference type="Gene3D" id="3.30.70.100">
    <property type="match status" value="1"/>
</dbReference>
<dbReference type="Pfam" id="PF00924">
    <property type="entry name" value="MS_channel_2nd"/>
    <property type="match status" value="1"/>
</dbReference>
<evidence type="ECO:0000313" key="10">
    <source>
        <dbReference type="Proteomes" id="UP000781958"/>
    </source>
</evidence>
<accession>A0ABS4SLI7</accession>
<dbReference type="SMART" id="SM00100">
    <property type="entry name" value="cNMP"/>
    <property type="match status" value="1"/>
</dbReference>
<comment type="similarity">
    <text evidence="6">Belongs to the MscS (TC 1.A.23) family.</text>
</comment>
<organism evidence="9 10">
    <name type="scientific">Azospirillum rugosum</name>
    <dbReference type="NCBI Taxonomy" id="416170"/>
    <lineage>
        <taxon>Bacteria</taxon>
        <taxon>Pseudomonadati</taxon>
        <taxon>Pseudomonadota</taxon>
        <taxon>Alphaproteobacteria</taxon>
        <taxon>Rhodospirillales</taxon>
        <taxon>Azospirillaceae</taxon>
        <taxon>Azospirillum</taxon>
    </lineage>
</organism>
<dbReference type="Gene3D" id="2.60.120.10">
    <property type="entry name" value="Jelly Rolls"/>
    <property type="match status" value="1"/>
</dbReference>
<name>A0ABS4SLI7_9PROT</name>
<dbReference type="InterPro" id="IPR010920">
    <property type="entry name" value="LSM_dom_sf"/>
</dbReference>
<dbReference type="InterPro" id="IPR000595">
    <property type="entry name" value="cNMP-bd_dom"/>
</dbReference>
<dbReference type="PANTHER" id="PTHR30221:SF1">
    <property type="entry name" value="SMALL-CONDUCTANCE MECHANOSENSITIVE CHANNEL"/>
    <property type="match status" value="1"/>
</dbReference>
<dbReference type="InterPro" id="IPR011066">
    <property type="entry name" value="MscS_channel_C_sf"/>
</dbReference>
<dbReference type="InterPro" id="IPR006685">
    <property type="entry name" value="MscS_channel_2nd"/>
</dbReference>
<keyword evidence="6" id="KW-0407">Ion channel</keyword>
<evidence type="ECO:0000256" key="7">
    <source>
        <dbReference type="SAM" id="MobiDB-lite"/>
    </source>
</evidence>
<keyword evidence="6" id="KW-0406">Ion transport</keyword>
<dbReference type="SUPFAM" id="SSF51206">
    <property type="entry name" value="cAMP-binding domain-like"/>
    <property type="match status" value="1"/>
</dbReference>
<dbReference type="PRINTS" id="PR00103">
    <property type="entry name" value="CAMPKINASE"/>
</dbReference>
<reference evidence="9 10" key="1">
    <citation type="submission" date="2021-03" db="EMBL/GenBank/DDBJ databases">
        <title>Genomic Encyclopedia of Type Strains, Phase III (KMG-III): the genomes of soil and plant-associated and newly described type strains.</title>
        <authorList>
            <person name="Whitman W."/>
        </authorList>
    </citation>
    <scope>NUCLEOTIDE SEQUENCE [LARGE SCALE GENOMIC DNA]</scope>
    <source>
        <strain evidence="9 10">IMMIB AFH-6</strain>
    </source>
</reference>
<dbReference type="Gene3D" id="1.10.287.1260">
    <property type="match status" value="1"/>
</dbReference>
<gene>
    <name evidence="9" type="ORF">J2851_003211</name>
</gene>
<feature type="domain" description="Cyclic nucleotide-binding" evidence="8">
    <location>
        <begin position="334"/>
        <end position="453"/>
    </location>
</feature>
<dbReference type="PROSITE" id="PS50042">
    <property type="entry name" value="CNMP_BINDING_3"/>
    <property type="match status" value="1"/>
</dbReference>
<keyword evidence="5 6" id="KW-0472">Membrane</keyword>
<proteinExistence type="inferred from homology"/>
<dbReference type="Proteomes" id="UP000781958">
    <property type="component" value="Unassembled WGS sequence"/>
</dbReference>
<feature type="transmembrane region" description="Helical" evidence="6">
    <location>
        <begin position="51"/>
        <end position="77"/>
    </location>
</feature>
<evidence type="ECO:0000259" key="8">
    <source>
        <dbReference type="PROSITE" id="PS50042"/>
    </source>
</evidence>
<feature type="transmembrane region" description="Helical" evidence="6">
    <location>
        <begin position="98"/>
        <end position="118"/>
    </location>
</feature>
<dbReference type="InterPro" id="IPR018490">
    <property type="entry name" value="cNMP-bd_dom_sf"/>
</dbReference>
<keyword evidence="4 6" id="KW-1133">Transmembrane helix</keyword>
<protein>
    <recommendedName>
        <fullName evidence="6">Small-conductance mechanosensitive channel</fullName>
    </recommendedName>
</protein>